<sequence>KLDGAYPTREAPFRRHGNSRKRAFIRIDFVRTAQYTKLHNAELHTLYSSPDIITNIKSSRLRWAGQVAHKGESICLSVCLSEEFICDNAGEMSPGSSTESYPAFAQFGLRENPRKNLNQREEQRLRVFVFENKVLRKIFGAKKHEVTGEWRKSHNAELHALFSSPEIIRNIKSRRLRWAGHVACMGEFRNAYSVLVRKPEGKIPLGRPRCRWEDNIKMDMRGVGYDDRDWNNLAQDRDQWRAYVKAAMNLRVP</sequence>
<protein>
    <submittedName>
        <fullName evidence="1">Uncharacterized protein</fullName>
    </submittedName>
</protein>
<reference evidence="1 2" key="1">
    <citation type="journal article" date="2022" name="Allergy">
        <title>Genome assembly and annotation of Periplaneta americana reveal a comprehensive cockroach allergen profile.</title>
        <authorList>
            <person name="Wang L."/>
            <person name="Xiong Q."/>
            <person name="Saelim N."/>
            <person name="Wang L."/>
            <person name="Nong W."/>
            <person name="Wan A.T."/>
            <person name="Shi M."/>
            <person name="Liu X."/>
            <person name="Cao Q."/>
            <person name="Hui J.H.L."/>
            <person name="Sookrung N."/>
            <person name="Leung T.F."/>
            <person name="Tungtrongchitr A."/>
            <person name="Tsui S.K.W."/>
        </authorList>
    </citation>
    <scope>NUCLEOTIDE SEQUENCE [LARGE SCALE GENOMIC DNA]</scope>
    <source>
        <strain evidence="1">PWHHKU_190912</strain>
    </source>
</reference>
<gene>
    <name evidence="1" type="ORF">ANN_20644</name>
</gene>
<accession>A0ABQ8SEB3</accession>
<dbReference type="Proteomes" id="UP001148838">
    <property type="component" value="Unassembled WGS sequence"/>
</dbReference>
<evidence type="ECO:0000313" key="2">
    <source>
        <dbReference type="Proteomes" id="UP001148838"/>
    </source>
</evidence>
<keyword evidence="2" id="KW-1185">Reference proteome</keyword>
<proteinExistence type="predicted"/>
<evidence type="ECO:0000313" key="1">
    <source>
        <dbReference type="EMBL" id="KAJ4432030.1"/>
    </source>
</evidence>
<name>A0ABQ8SEB3_PERAM</name>
<comment type="caution">
    <text evidence="1">The sequence shown here is derived from an EMBL/GenBank/DDBJ whole genome shotgun (WGS) entry which is preliminary data.</text>
</comment>
<organism evidence="1 2">
    <name type="scientific">Periplaneta americana</name>
    <name type="common">American cockroach</name>
    <name type="synonym">Blatta americana</name>
    <dbReference type="NCBI Taxonomy" id="6978"/>
    <lineage>
        <taxon>Eukaryota</taxon>
        <taxon>Metazoa</taxon>
        <taxon>Ecdysozoa</taxon>
        <taxon>Arthropoda</taxon>
        <taxon>Hexapoda</taxon>
        <taxon>Insecta</taxon>
        <taxon>Pterygota</taxon>
        <taxon>Neoptera</taxon>
        <taxon>Polyneoptera</taxon>
        <taxon>Dictyoptera</taxon>
        <taxon>Blattodea</taxon>
        <taxon>Blattoidea</taxon>
        <taxon>Blattidae</taxon>
        <taxon>Blattinae</taxon>
        <taxon>Periplaneta</taxon>
    </lineage>
</organism>
<feature type="non-terminal residue" evidence="1">
    <location>
        <position position="1"/>
    </location>
</feature>
<dbReference type="EMBL" id="JAJSOF020000029">
    <property type="protein sequence ID" value="KAJ4432030.1"/>
    <property type="molecule type" value="Genomic_DNA"/>
</dbReference>